<reference evidence="1" key="1">
    <citation type="submission" date="2020-05" db="EMBL/GenBank/DDBJ databases">
        <authorList>
            <person name="Chiriac C."/>
            <person name="Salcher M."/>
            <person name="Ghai R."/>
            <person name="Kavagutti S V."/>
        </authorList>
    </citation>
    <scope>NUCLEOTIDE SEQUENCE</scope>
</reference>
<accession>A0A6J7PUV6</accession>
<evidence type="ECO:0000313" key="1">
    <source>
        <dbReference type="EMBL" id="CAB5007053.1"/>
    </source>
</evidence>
<sequence>MAAAAVVAVVAVVVGVMWVPTHPSWGVAASDAAATQSASSAAATPLPDWVVTAAHDVAASTSGSDPSNSWPSSLVSVAVVEMSGSEFDAARGASGVTPAELRLYVVVMEGSFPSQRGGPSSGAATSTPAKPDAFAWVALDPDSKQPRGFWAGPEALELPAGTTISRLNP</sequence>
<protein>
    <submittedName>
        <fullName evidence="1">Unannotated protein</fullName>
    </submittedName>
</protein>
<dbReference type="AlphaFoldDB" id="A0A6J7PUV6"/>
<dbReference type="EMBL" id="CAFBOZ010000137">
    <property type="protein sequence ID" value="CAB5007053.1"/>
    <property type="molecule type" value="Genomic_DNA"/>
</dbReference>
<gene>
    <name evidence="1" type="ORF">UFOPK3992_01041</name>
</gene>
<proteinExistence type="predicted"/>
<name>A0A6J7PUV6_9ZZZZ</name>
<organism evidence="1">
    <name type="scientific">freshwater metagenome</name>
    <dbReference type="NCBI Taxonomy" id="449393"/>
    <lineage>
        <taxon>unclassified sequences</taxon>
        <taxon>metagenomes</taxon>
        <taxon>ecological metagenomes</taxon>
    </lineage>
</organism>